<dbReference type="InterPro" id="IPR000182">
    <property type="entry name" value="GNAT_dom"/>
</dbReference>
<protein>
    <submittedName>
        <fullName evidence="4">Histone acetyltransferase HPA2</fullName>
    </submittedName>
</protein>
<keyword evidence="5" id="KW-1185">Reference proteome</keyword>
<accession>A0A8E0NB10</accession>
<feature type="domain" description="N-acetyltransferase" evidence="3">
    <location>
        <begin position="13"/>
        <end position="156"/>
    </location>
</feature>
<dbReference type="InterPro" id="IPR016181">
    <property type="entry name" value="Acyl_CoA_acyltransferase"/>
</dbReference>
<dbReference type="CDD" id="cd04301">
    <property type="entry name" value="NAT_SF"/>
    <property type="match status" value="1"/>
</dbReference>
<comment type="caution">
    <text evidence="4">The sequence shown here is derived from an EMBL/GenBank/DDBJ whole genome shotgun (WGS) entry which is preliminary data.</text>
</comment>
<dbReference type="PANTHER" id="PTHR43877:SF5">
    <property type="entry name" value="BLL8307 PROTEIN"/>
    <property type="match status" value="1"/>
</dbReference>
<organism evidence="4 5">
    <name type="scientific">Brevundimonas abyssalis TAR-001</name>
    <dbReference type="NCBI Taxonomy" id="1391729"/>
    <lineage>
        <taxon>Bacteria</taxon>
        <taxon>Pseudomonadati</taxon>
        <taxon>Pseudomonadota</taxon>
        <taxon>Alphaproteobacteria</taxon>
        <taxon>Caulobacterales</taxon>
        <taxon>Caulobacteraceae</taxon>
        <taxon>Brevundimonas</taxon>
    </lineage>
</organism>
<dbReference type="Gene3D" id="3.40.630.30">
    <property type="match status" value="1"/>
</dbReference>
<evidence type="ECO:0000313" key="5">
    <source>
        <dbReference type="Proteomes" id="UP000016569"/>
    </source>
</evidence>
<dbReference type="Pfam" id="PF00583">
    <property type="entry name" value="Acetyltransf_1"/>
    <property type="match status" value="1"/>
</dbReference>
<keyword evidence="1 4" id="KW-0808">Transferase</keyword>
<dbReference type="SUPFAM" id="SSF55729">
    <property type="entry name" value="Acyl-CoA N-acyltransferases (Nat)"/>
    <property type="match status" value="1"/>
</dbReference>
<keyword evidence="2" id="KW-0012">Acyltransferase</keyword>
<sequence>MDSRWRIAPADFEDLRLLDLLRLHLEAMRRWSPPDSVHALDLSGLQAPGVTLFALWEGETLLAMGALKTSRDGVGEIKSMRTHPDHLGRGAGRAMLEHLIAEAAQLECRCVSLETGSGEAFEPALNLYRRRGFRNGPAFGDYEATDFNQFLHLDLTPG</sequence>
<evidence type="ECO:0000313" key="4">
    <source>
        <dbReference type="EMBL" id="GAD59086.1"/>
    </source>
</evidence>
<name>A0A8E0NB10_9CAUL</name>
<dbReference type="InterPro" id="IPR050832">
    <property type="entry name" value="Bact_Acetyltransf"/>
</dbReference>
<reference evidence="5" key="1">
    <citation type="journal article" date="2013" name="Genome Announc.">
        <title>Draft Genome Sequence of the Dimorphic Prosthecate Bacterium Brevundimonas abyssalis TAR-001T.</title>
        <authorList>
            <person name="Tsubouchi T."/>
            <person name="Nishi S."/>
            <person name="Usui K."/>
            <person name="Shimane Y."/>
            <person name="Takaki Y."/>
            <person name="Maruyama T."/>
            <person name="Hatada Y."/>
        </authorList>
    </citation>
    <scope>NUCLEOTIDE SEQUENCE [LARGE SCALE GENOMIC DNA]</scope>
    <source>
        <strain evidence="5">TAR-001</strain>
    </source>
</reference>
<evidence type="ECO:0000259" key="3">
    <source>
        <dbReference type="PROSITE" id="PS51186"/>
    </source>
</evidence>
<dbReference type="GO" id="GO:0016747">
    <property type="term" value="F:acyltransferase activity, transferring groups other than amino-acyl groups"/>
    <property type="evidence" value="ECO:0007669"/>
    <property type="project" value="InterPro"/>
</dbReference>
<evidence type="ECO:0000256" key="1">
    <source>
        <dbReference type="ARBA" id="ARBA00022679"/>
    </source>
</evidence>
<proteinExistence type="predicted"/>
<dbReference type="PROSITE" id="PS51186">
    <property type="entry name" value="GNAT"/>
    <property type="match status" value="1"/>
</dbReference>
<dbReference type="AlphaFoldDB" id="A0A8E0NB10"/>
<gene>
    <name evidence="4" type="ORF">MBEBAB_1336</name>
</gene>
<dbReference type="PANTHER" id="PTHR43877">
    <property type="entry name" value="AMINOALKYLPHOSPHONATE N-ACETYLTRANSFERASE-RELATED-RELATED"/>
    <property type="match status" value="1"/>
</dbReference>
<evidence type="ECO:0000256" key="2">
    <source>
        <dbReference type="ARBA" id="ARBA00023315"/>
    </source>
</evidence>
<dbReference type="OrthoDB" id="9805924at2"/>
<dbReference type="EMBL" id="BATC01000018">
    <property type="protein sequence ID" value="GAD59086.1"/>
    <property type="molecule type" value="Genomic_DNA"/>
</dbReference>
<dbReference type="Proteomes" id="UP000016569">
    <property type="component" value="Unassembled WGS sequence"/>
</dbReference>
<dbReference type="RefSeq" id="WP_021697181.1">
    <property type="nucleotide sequence ID" value="NZ_BATC01000018.1"/>
</dbReference>